<dbReference type="PANTHER" id="PTHR43857:SF1">
    <property type="entry name" value="YJGH FAMILY PROTEIN"/>
    <property type="match status" value="1"/>
</dbReference>
<comment type="caution">
    <text evidence="1">The sequence shown here is derived from an EMBL/GenBank/DDBJ whole genome shotgun (WGS) entry which is preliminary data.</text>
</comment>
<dbReference type="OrthoDB" id="9799840at2"/>
<dbReference type="RefSeq" id="WP_066182619.1">
    <property type="nucleotide sequence ID" value="NZ_LQZT01000042.1"/>
</dbReference>
<dbReference type="Pfam" id="PF01042">
    <property type="entry name" value="Ribonuc_L-PSP"/>
    <property type="match status" value="1"/>
</dbReference>
<dbReference type="STRING" id="1480615.AWJ14_20365"/>
<evidence type="ECO:0008006" key="3">
    <source>
        <dbReference type="Google" id="ProtNLM"/>
    </source>
</evidence>
<proteinExistence type="predicted"/>
<protein>
    <recommendedName>
        <fullName evidence="3">Enamine deaminase RidA</fullName>
    </recommendedName>
</protein>
<gene>
    <name evidence="1" type="ORF">AWJ14_20365</name>
</gene>
<dbReference type="EMBL" id="LQZT01000042">
    <property type="protein sequence ID" value="OCW56431.1"/>
    <property type="molecule type" value="Genomic_DNA"/>
</dbReference>
<dbReference type="InterPro" id="IPR035959">
    <property type="entry name" value="RutC-like_sf"/>
</dbReference>
<dbReference type="SUPFAM" id="SSF55298">
    <property type="entry name" value="YjgF-like"/>
    <property type="match status" value="1"/>
</dbReference>
<accession>A0A1C1YSD7</accession>
<dbReference type="InterPro" id="IPR006175">
    <property type="entry name" value="YjgF/YER057c/UK114"/>
</dbReference>
<dbReference type="CDD" id="cd06154">
    <property type="entry name" value="YjgF_YER057c_UK114_like_6"/>
    <property type="match status" value="1"/>
</dbReference>
<dbReference type="Proteomes" id="UP000094795">
    <property type="component" value="Unassembled WGS sequence"/>
</dbReference>
<organism evidence="1 2">
    <name type="scientific">Hoeflea olei</name>
    <dbReference type="NCBI Taxonomy" id="1480615"/>
    <lineage>
        <taxon>Bacteria</taxon>
        <taxon>Pseudomonadati</taxon>
        <taxon>Pseudomonadota</taxon>
        <taxon>Alphaproteobacteria</taxon>
        <taxon>Hyphomicrobiales</taxon>
        <taxon>Rhizobiaceae</taxon>
        <taxon>Hoeflea</taxon>
    </lineage>
</organism>
<name>A0A1C1YSD7_9HYPH</name>
<dbReference type="Gene3D" id="3.30.1330.40">
    <property type="entry name" value="RutC-like"/>
    <property type="match status" value="1"/>
</dbReference>
<keyword evidence="2" id="KW-1185">Reference proteome</keyword>
<dbReference type="AlphaFoldDB" id="A0A1C1YSD7"/>
<dbReference type="PANTHER" id="PTHR43857">
    <property type="entry name" value="BLR7761 PROTEIN"/>
    <property type="match status" value="1"/>
</dbReference>
<evidence type="ECO:0000313" key="1">
    <source>
        <dbReference type="EMBL" id="OCW56431.1"/>
    </source>
</evidence>
<sequence>MSERRKHSTGSPFEKAAAYSRAVRQGPFVHVSGTTGYDYAAMEMPADVATQARNCFATIRASLEALDAKLSDIVRVRYYVTSTDHFDALTPVLAEHLGGIDPAATMIICQLIRPEMLIEIEVTAQVE</sequence>
<evidence type="ECO:0000313" key="2">
    <source>
        <dbReference type="Proteomes" id="UP000094795"/>
    </source>
</evidence>
<reference evidence="1 2" key="1">
    <citation type="submission" date="2015-12" db="EMBL/GenBank/DDBJ databases">
        <authorList>
            <person name="Shamseldin A."/>
            <person name="Moawad H."/>
            <person name="Abd El-Rahim W.M."/>
            <person name="Sadowsky M.J."/>
        </authorList>
    </citation>
    <scope>NUCLEOTIDE SEQUENCE [LARGE SCALE GENOMIC DNA]</scope>
    <source>
        <strain evidence="1 2">JC234</strain>
    </source>
</reference>